<evidence type="ECO:0008006" key="4">
    <source>
        <dbReference type="Google" id="ProtNLM"/>
    </source>
</evidence>
<dbReference type="Proteomes" id="UP000268727">
    <property type="component" value="Unassembled WGS sequence"/>
</dbReference>
<dbReference type="RefSeq" id="WP_123743118.1">
    <property type="nucleotide sequence ID" value="NZ_RJKM01000001.1"/>
</dbReference>
<reference evidence="2 3" key="1">
    <citation type="submission" date="2018-11" db="EMBL/GenBank/DDBJ databases">
        <title>Sequencing the genomes of 1000 actinobacteria strains.</title>
        <authorList>
            <person name="Klenk H.-P."/>
        </authorList>
    </citation>
    <scope>NUCLEOTIDE SEQUENCE [LARGE SCALE GENOMIC DNA]</scope>
    <source>
        <strain evidence="2 3">DSM 44231</strain>
    </source>
</reference>
<keyword evidence="1" id="KW-0732">Signal</keyword>
<comment type="caution">
    <text evidence="2">The sequence shown here is derived from an EMBL/GenBank/DDBJ whole genome shotgun (WGS) entry which is preliminary data.</text>
</comment>
<organism evidence="2 3">
    <name type="scientific">Saccharothrix texasensis</name>
    <dbReference type="NCBI Taxonomy" id="103734"/>
    <lineage>
        <taxon>Bacteria</taxon>
        <taxon>Bacillati</taxon>
        <taxon>Actinomycetota</taxon>
        <taxon>Actinomycetes</taxon>
        <taxon>Pseudonocardiales</taxon>
        <taxon>Pseudonocardiaceae</taxon>
        <taxon>Saccharothrix</taxon>
    </lineage>
</organism>
<evidence type="ECO:0000313" key="3">
    <source>
        <dbReference type="Proteomes" id="UP000268727"/>
    </source>
</evidence>
<sequence length="165" mass="16918">MSPLQRVKNKAAGFAAVVGLVVAVAVASASTASATGTASAPAGYGGPVTTCTGTFVYSAPLISAGGAFAGSYVEVLYTSANNGTLCAKTFDNLEGSHHMEIVLRRTTWQTSWSDSGTFTTFAGGIQHFGTGVCVTVFSRVTVNGVNYEDRIGLSPGYAGDICWMP</sequence>
<dbReference type="AlphaFoldDB" id="A0A3N1H439"/>
<name>A0A3N1H439_9PSEU</name>
<dbReference type="OrthoDB" id="1099523at2"/>
<dbReference type="EMBL" id="RJKM01000001">
    <property type="protein sequence ID" value="ROP37293.1"/>
    <property type="molecule type" value="Genomic_DNA"/>
</dbReference>
<gene>
    <name evidence="2" type="ORF">EDD40_2597</name>
</gene>
<evidence type="ECO:0000256" key="1">
    <source>
        <dbReference type="SAM" id="SignalP"/>
    </source>
</evidence>
<proteinExistence type="predicted"/>
<accession>A0A3N1H439</accession>
<keyword evidence="3" id="KW-1185">Reference proteome</keyword>
<feature type="signal peptide" evidence="1">
    <location>
        <begin position="1"/>
        <end position="34"/>
    </location>
</feature>
<feature type="chain" id="PRO_5018257633" description="Spore-associated protein A" evidence="1">
    <location>
        <begin position="35"/>
        <end position="165"/>
    </location>
</feature>
<protein>
    <recommendedName>
        <fullName evidence="4">Spore-associated protein A</fullName>
    </recommendedName>
</protein>
<evidence type="ECO:0000313" key="2">
    <source>
        <dbReference type="EMBL" id="ROP37293.1"/>
    </source>
</evidence>